<dbReference type="Proteomes" id="UP000266298">
    <property type="component" value="Unassembled WGS sequence"/>
</dbReference>
<dbReference type="AlphaFoldDB" id="A0A399NRS3"/>
<gene>
    <name evidence="1" type="ORF">DZF96_09650</name>
</gene>
<organism evidence="1 2">
    <name type="scientific">Clavibacter michiganensis</name>
    <dbReference type="NCBI Taxonomy" id="28447"/>
    <lineage>
        <taxon>Bacteria</taxon>
        <taxon>Bacillati</taxon>
        <taxon>Actinomycetota</taxon>
        <taxon>Actinomycetes</taxon>
        <taxon>Micrococcales</taxon>
        <taxon>Microbacteriaceae</taxon>
        <taxon>Clavibacter</taxon>
    </lineage>
</organism>
<proteinExistence type="predicted"/>
<keyword evidence="1" id="KW-0547">Nucleotide-binding</keyword>
<reference evidence="1 2" key="1">
    <citation type="submission" date="2018-08" db="EMBL/GenBank/DDBJ databases">
        <title>Genome Sequence of Clavibacter michiganensis Subspecies type strains, and the Atypical Peach-Colored Strains Isolated from Tomato.</title>
        <authorList>
            <person name="Osdaghi E."/>
            <person name="Portier P."/>
            <person name="Briand M."/>
            <person name="Jacques M.-A."/>
        </authorList>
    </citation>
    <scope>NUCLEOTIDE SEQUENCE [LARGE SCALE GENOMIC DNA]</scope>
    <source>
        <strain evidence="1 2">CFBP 7493</strain>
    </source>
</reference>
<protein>
    <submittedName>
        <fullName evidence="1">ABC transporter ATP-binding protein</fullName>
    </submittedName>
</protein>
<keyword evidence="1" id="KW-0067">ATP-binding</keyword>
<sequence length="24" mass="2444">GDATLAALRAELLEGLGVPGHRAR</sequence>
<dbReference type="GO" id="GO:0005524">
    <property type="term" value="F:ATP binding"/>
    <property type="evidence" value="ECO:0007669"/>
    <property type="project" value="UniProtKB-KW"/>
</dbReference>
<comment type="caution">
    <text evidence="1">The sequence shown here is derived from an EMBL/GenBank/DDBJ whole genome shotgun (WGS) entry which is preliminary data.</text>
</comment>
<evidence type="ECO:0000313" key="1">
    <source>
        <dbReference type="EMBL" id="RII96870.1"/>
    </source>
</evidence>
<dbReference type="EMBL" id="QWEC01000135">
    <property type="protein sequence ID" value="RII96870.1"/>
    <property type="molecule type" value="Genomic_DNA"/>
</dbReference>
<accession>A0A399NRS3</accession>
<evidence type="ECO:0000313" key="2">
    <source>
        <dbReference type="Proteomes" id="UP000266298"/>
    </source>
</evidence>
<feature type="non-terminal residue" evidence="1">
    <location>
        <position position="1"/>
    </location>
</feature>
<name>A0A399NRS3_9MICO</name>